<dbReference type="AlphaFoldDB" id="A0A8J6NVD7"/>
<dbReference type="Gene3D" id="3.40.50.720">
    <property type="entry name" value="NAD(P)-binding Rossmann-like Domain"/>
    <property type="match status" value="1"/>
</dbReference>
<dbReference type="InterPro" id="IPR002225">
    <property type="entry name" value="3Beta_OHSteriod_DH/Estase"/>
</dbReference>
<dbReference type="SUPFAM" id="SSF51735">
    <property type="entry name" value="NAD(P)-binding Rossmann-fold domains"/>
    <property type="match status" value="1"/>
</dbReference>
<keyword evidence="1" id="KW-1133">Transmembrane helix</keyword>
<proteinExistence type="predicted"/>
<dbReference type="Proteomes" id="UP000603434">
    <property type="component" value="Unassembled WGS sequence"/>
</dbReference>
<dbReference type="GO" id="GO:0016616">
    <property type="term" value="F:oxidoreductase activity, acting on the CH-OH group of donors, NAD or NADP as acceptor"/>
    <property type="evidence" value="ECO:0007669"/>
    <property type="project" value="InterPro"/>
</dbReference>
<accession>A0A8J6NVD7</accession>
<evidence type="ECO:0000259" key="2">
    <source>
        <dbReference type="Pfam" id="PF01073"/>
    </source>
</evidence>
<dbReference type="InterPro" id="IPR051783">
    <property type="entry name" value="NAD(P)-dependent_oxidoreduct"/>
</dbReference>
<dbReference type="EMBL" id="JACNJH010000130">
    <property type="protein sequence ID" value="MBC8361348.1"/>
    <property type="molecule type" value="Genomic_DNA"/>
</dbReference>
<reference evidence="3 4" key="1">
    <citation type="submission" date="2020-08" db="EMBL/GenBank/DDBJ databases">
        <title>Bridging the membrane lipid divide: bacteria of the FCB group superphylum have the potential to synthesize archaeal ether lipids.</title>
        <authorList>
            <person name="Villanueva L."/>
            <person name="Von Meijenfeldt F.A.B."/>
            <person name="Westbye A.B."/>
            <person name="Yadav S."/>
            <person name="Hopmans E.C."/>
            <person name="Dutilh B.E."/>
            <person name="Sinninghe Damste J.S."/>
        </authorList>
    </citation>
    <scope>NUCLEOTIDE SEQUENCE [LARGE SCALE GENOMIC DNA]</scope>
    <source>
        <strain evidence="3">NIOZ-UU30</strain>
    </source>
</reference>
<dbReference type="InterPro" id="IPR036291">
    <property type="entry name" value="NAD(P)-bd_dom_sf"/>
</dbReference>
<organism evidence="3 4">
    <name type="scientific">Candidatus Desulfatibia profunda</name>
    <dbReference type="NCBI Taxonomy" id="2841695"/>
    <lineage>
        <taxon>Bacteria</taxon>
        <taxon>Pseudomonadati</taxon>
        <taxon>Thermodesulfobacteriota</taxon>
        <taxon>Desulfobacteria</taxon>
        <taxon>Desulfobacterales</taxon>
        <taxon>Desulfobacterales incertae sedis</taxon>
        <taxon>Candidatus Desulfatibia</taxon>
    </lineage>
</organism>
<dbReference type="GO" id="GO:0006694">
    <property type="term" value="P:steroid biosynthetic process"/>
    <property type="evidence" value="ECO:0007669"/>
    <property type="project" value="InterPro"/>
</dbReference>
<feature type="transmembrane region" description="Helical" evidence="1">
    <location>
        <begin position="12"/>
        <end position="30"/>
    </location>
</feature>
<dbReference type="GO" id="GO:0004029">
    <property type="term" value="F:aldehyde dehydrogenase (NAD+) activity"/>
    <property type="evidence" value="ECO:0007669"/>
    <property type="project" value="TreeGrafter"/>
</dbReference>
<keyword evidence="1" id="KW-0812">Transmembrane</keyword>
<comment type="caution">
    <text evidence="3">The sequence shown here is derived from an EMBL/GenBank/DDBJ whole genome shotgun (WGS) entry which is preliminary data.</text>
</comment>
<dbReference type="GO" id="GO:0005737">
    <property type="term" value="C:cytoplasm"/>
    <property type="evidence" value="ECO:0007669"/>
    <property type="project" value="TreeGrafter"/>
</dbReference>
<protein>
    <submittedName>
        <fullName evidence="3">NAD-dependent epimerase/dehydratase family protein</fullName>
    </submittedName>
</protein>
<evidence type="ECO:0000256" key="1">
    <source>
        <dbReference type="SAM" id="Phobius"/>
    </source>
</evidence>
<dbReference type="Pfam" id="PF01073">
    <property type="entry name" value="3Beta_HSD"/>
    <property type="match status" value="1"/>
</dbReference>
<dbReference type="PANTHER" id="PTHR48079:SF6">
    <property type="entry name" value="NAD(P)-BINDING DOMAIN-CONTAINING PROTEIN-RELATED"/>
    <property type="match status" value="1"/>
</dbReference>
<sequence length="339" mass="37896">MQDRINKKEPQRILVTGGGGFLGGAIVRLLKQRGDAVRSFSRGFHSELETLGVDQIQGDIRDQKAVEQALKGMDLVFHVAAKAGIWGEYSDYYQTNVAGTRNVIAAGIKHKIPRLVYTSSPSVIFNGTDMEGVDESVPYPHRFHAHYPKTKALAEQLIVNAAVDGLLTIILRPHLIWGPRDTHLVPRIIQRAKRLKRVGNGKNLVDTIYIDNAAEAHVMAADCLETNPGLSGNIYFISQGQPVPVWDMINAILRAAGLDPVRRSISHQTAWLVGAFLEIVYKAFHLKGEPQMTRFLADELATDHWFDISAARRDLGYVPRITTEEGLRRLEHWLKTNKE</sequence>
<feature type="domain" description="3-beta hydroxysteroid dehydrogenase/isomerase" evidence="2">
    <location>
        <begin position="14"/>
        <end position="260"/>
    </location>
</feature>
<name>A0A8J6NVD7_9BACT</name>
<evidence type="ECO:0000313" key="4">
    <source>
        <dbReference type="Proteomes" id="UP000603434"/>
    </source>
</evidence>
<gene>
    <name evidence="3" type="ORF">H8E23_08125</name>
</gene>
<keyword evidence="1" id="KW-0472">Membrane</keyword>
<dbReference type="PANTHER" id="PTHR48079">
    <property type="entry name" value="PROTEIN YEEZ"/>
    <property type="match status" value="1"/>
</dbReference>
<evidence type="ECO:0000313" key="3">
    <source>
        <dbReference type="EMBL" id="MBC8361348.1"/>
    </source>
</evidence>